<dbReference type="Proteomes" id="UP000015104">
    <property type="component" value="Unassembled WGS sequence"/>
</dbReference>
<reference evidence="3" key="1">
    <citation type="submission" date="2011-08" db="EMBL/GenBank/DDBJ databases">
        <authorList>
            <person name="Rombauts S."/>
        </authorList>
    </citation>
    <scope>NUCLEOTIDE SEQUENCE</scope>
    <source>
        <strain evidence="3">London</strain>
    </source>
</reference>
<keyword evidence="3" id="KW-1185">Reference proteome</keyword>
<evidence type="ECO:0000256" key="1">
    <source>
        <dbReference type="SAM" id="MobiDB-lite"/>
    </source>
</evidence>
<proteinExistence type="predicted"/>
<accession>T1KYM1</accession>
<dbReference type="AlphaFoldDB" id="T1KYM1"/>
<dbReference type="EMBL" id="CAEY01000714">
    <property type="status" value="NOT_ANNOTATED_CDS"/>
    <property type="molecule type" value="Genomic_DNA"/>
</dbReference>
<evidence type="ECO:0000313" key="2">
    <source>
        <dbReference type="EnsemblMetazoa" id="tetur27g01180.1"/>
    </source>
</evidence>
<evidence type="ECO:0000313" key="3">
    <source>
        <dbReference type="Proteomes" id="UP000015104"/>
    </source>
</evidence>
<feature type="compositionally biased region" description="Basic and acidic residues" evidence="1">
    <location>
        <begin position="1"/>
        <end position="20"/>
    </location>
</feature>
<dbReference type="HOGENOM" id="CLU_3417531_0_0_1"/>
<feature type="region of interest" description="Disordered" evidence="1">
    <location>
        <begin position="1"/>
        <end position="26"/>
    </location>
</feature>
<sequence length="26" mass="3220">MMTHREKPEHKLNHKGKEQLVNKLRH</sequence>
<organism evidence="2 3">
    <name type="scientific">Tetranychus urticae</name>
    <name type="common">Two-spotted spider mite</name>
    <dbReference type="NCBI Taxonomy" id="32264"/>
    <lineage>
        <taxon>Eukaryota</taxon>
        <taxon>Metazoa</taxon>
        <taxon>Ecdysozoa</taxon>
        <taxon>Arthropoda</taxon>
        <taxon>Chelicerata</taxon>
        <taxon>Arachnida</taxon>
        <taxon>Acari</taxon>
        <taxon>Acariformes</taxon>
        <taxon>Trombidiformes</taxon>
        <taxon>Prostigmata</taxon>
        <taxon>Eleutherengona</taxon>
        <taxon>Raphignathae</taxon>
        <taxon>Tetranychoidea</taxon>
        <taxon>Tetranychidae</taxon>
        <taxon>Tetranychus</taxon>
    </lineage>
</organism>
<name>T1KYM1_TETUR</name>
<dbReference type="EnsemblMetazoa" id="tetur27g01180.1">
    <property type="protein sequence ID" value="tetur27g01180.1"/>
    <property type="gene ID" value="tetur27g01180"/>
</dbReference>
<protein>
    <submittedName>
        <fullName evidence="2">Uncharacterized protein</fullName>
    </submittedName>
</protein>
<reference evidence="2" key="2">
    <citation type="submission" date="2015-06" db="UniProtKB">
        <authorList>
            <consortium name="EnsemblMetazoa"/>
        </authorList>
    </citation>
    <scope>IDENTIFICATION</scope>
</reference>